<reference evidence="1 2" key="1">
    <citation type="submission" date="2021-06" db="EMBL/GenBank/DDBJ databases">
        <title>Caerostris extrusa draft genome.</title>
        <authorList>
            <person name="Kono N."/>
            <person name="Arakawa K."/>
        </authorList>
    </citation>
    <scope>NUCLEOTIDE SEQUENCE [LARGE SCALE GENOMIC DNA]</scope>
</reference>
<proteinExistence type="predicted"/>
<sequence length="79" mass="8920">MGPNKSTAILLSRTKITNAKESKQRAAPGDYEVKDILPKWGSFLLSRHRLLVVNLYIILRRDSSGLNKKLLLHAQNKHG</sequence>
<gene>
    <name evidence="1" type="ORF">CEXT_186801</name>
</gene>
<dbReference type="EMBL" id="BPLR01017304">
    <property type="protein sequence ID" value="GIY90214.1"/>
    <property type="molecule type" value="Genomic_DNA"/>
</dbReference>
<dbReference type="AlphaFoldDB" id="A0AAV4X8W8"/>
<accession>A0AAV4X8W8</accession>
<evidence type="ECO:0000313" key="2">
    <source>
        <dbReference type="Proteomes" id="UP001054945"/>
    </source>
</evidence>
<protein>
    <submittedName>
        <fullName evidence="1">Uncharacterized protein</fullName>
    </submittedName>
</protein>
<keyword evidence="2" id="KW-1185">Reference proteome</keyword>
<dbReference type="Proteomes" id="UP001054945">
    <property type="component" value="Unassembled WGS sequence"/>
</dbReference>
<evidence type="ECO:0000313" key="1">
    <source>
        <dbReference type="EMBL" id="GIY90214.1"/>
    </source>
</evidence>
<name>A0AAV4X8W8_CAEEX</name>
<comment type="caution">
    <text evidence="1">The sequence shown here is derived from an EMBL/GenBank/DDBJ whole genome shotgun (WGS) entry which is preliminary data.</text>
</comment>
<organism evidence="1 2">
    <name type="scientific">Caerostris extrusa</name>
    <name type="common">Bark spider</name>
    <name type="synonym">Caerostris bankana</name>
    <dbReference type="NCBI Taxonomy" id="172846"/>
    <lineage>
        <taxon>Eukaryota</taxon>
        <taxon>Metazoa</taxon>
        <taxon>Ecdysozoa</taxon>
        <taxon>Arthropoda</taxon>
        <taxon>Chelicerata</taxon>
        <taxon>Arachnida</taxon>
        <taxon>Araneae</taxon>
        <taxon>Araneomorphae</taxon>
        <taxon>Entelegynae</taxon>
        <taxon>Araneoidea</taxon>
        <taxon>Araneidae</taxon>
        <taxon>Caerostris</taxon>
    </lineage>
</organism>